<reference evidence="1" key="2">
    <citation type="submission" date="2023-06" db="EMBL/GenBank/DDBJ databases">
        <authorList>
            <consortium name="Lawrence Berkeley National Laboratory"/>
            <person name="Haridas S."/>
            <person name="Hensen N."/>
            <person name="Bonometti L."/>
            <person name="Westerberg I."/>
            <person name="Brannstrom I.O."/>
            <person name="Guillou S."/>
            <person name="Cros-Aarteil S."/>
            <person name="Calhoun S."/>
            <person name="Kuo A."/>
            <person name="Mondo S."/>
            <person name="Pangilinan J."/>
            <person name="Riley R."/>
            <person name="Labutti K."/>
            <person name="Andreopoulos B."/>
            <person name="Lipzen A."/>
            <person name="Chen C."/>
            <person name="Yanf M."/>
            <person name="Daum C."/>
            <person name="Ng V."/>
            <person name="Clum A."/>
            <person name="Steindorff A."/>
            <person name="Ohm R."/>
            <person name="Martin F."/>
            <person name="Silar P."/>
            <person name="Natvig D."/>
            <person name="Lalanne C."/>
            <person name="Gautier V."/>
            <person name="Ament-Velasquez S.L."/>
            <person name="Kruys A."/>
            <person name="Hutchinson M.I."/>
            <person name="Powell A.J."/>
            <person name="Barry K."/>
            <person name="Miller A.N."/>
            <person name="Grigoriev I.V."/>
            <person name="Debuchy R."/>
            <person name="Gladieux P."/>
            <person name="Thoren M.H."/>
            <person name="Johannesson H."/>
        </authorList>
    </citation>
    <scope>NUCLEOTIDE SEQUENCE</scope>
    <source>
        <strain evidence="1">CBS 955.72</strain>
    </source>
</reference>
<gene>
    <name evidence="1" type="ORF">B0T25DRAFT_616891</name>
</gene>
<organism evidence="1 2">
    <name type="scientific">Lasiosphaeria hispida</name>
    <dbReference type="NCBI Taxonomy" id="260671"/>
    <lineage>
        <taxon>Eukaryota</taxon>
        <taxon>Fungi</taxon>
        <taxon>Dikarya</taxon>
        <taxon>Ascomycota</taxon>
        <taxon>Pezizomycotina</taxon>
        <taxon>Sordariomycetes</taxon>
        <taxon>Sordariomycetidae</taxon>
        <taxon>Sordariales</taxon>
        <taxon>Lasiosphaeriaceae</taxon>
        <taxon>Lasiosphaeria</taxon>
    </lineage>
</organism>
<evidence type="ECO:0000313" key="1">
    <source>
        <dbReference type="EMBL" id="KAK3341619.1"/>
    </source>
</evidence>
<accession>A0AAJ0M8G9</accession>
<protein>
    <submittedName>
        <fullName evidence="1">Uncharacterized protein</fullName>
    </submittedName>
</protein>
<dbReference type="AlphaFoldDB" id="A0AAJ0M8G9"/>
<evidence type="ECO:0000313" key="2">
    <source>
        <dbReference type="Proteomes" id="UP001275084"/>
    </source>
</evidence>
<dbReference type="EMBL" id="JAUIQD010000008">
    <property type="protein sequence ID" value="KAK3341619.1"/>
    <property type="molecule type" value="Genomic_DNA"/>
</dbReference>
<name>A0AAJ0M8G9_9PEZI</name>
<keyword evidence="2" id="KW-1185">Reference proteome</keyword>
<dbReference type="Proteomes" id="UP001275084">
    <property type="component" value="Unassembled WGS sequence"/>
</dbReference>
<proteinExistence type="predicted"/>
<reference evidence="1" key="1">
    <citation type="journal article" date="2023" name="Mol. Phylogenet. Evol.">
        <title>Genome-scale phylogeny and comparative genomics of the fungal order Sordariales.</title>
        <authorList>
            <person name="Hensen N."/>
            <person name="Bonometti L."/>
            <person name="Westerberg I."/>
            <person name="Brannstrom I.O."/>
            <person name="Guillou S."/>
            <person name="Cros-Aarteil S."/>
            <person name="Calhoun S."/>
            <person name="Haridas S."/>
            <person name="Kuo A."/>
            <person name="Mondo S."/>
            <person name="Pangilinan J."/>
            <person name="Riley R."/>
            <person name="LaButti K."/>
            <person name="Andreopoulos B."/>
            <person name="Lipzen A."/>
            <person name="Chen C."/>
            <person name="Yan M."/>
            <person name="Daum C."/>
            <person name="Ng V."/>
            <person name="Clum A."/>
            <person name="Steindorff A."/>
            <person name="Ohm R.A."/>
            <person name="Martin F."/>
            <person name="Silar P."/>
            <person name="Natvig D.O."/>
            <person name="Lalanne C."/>
            <person name="Gautier V."/>
            <person name="Ament-Velasquez S.L."/>
            <person name="Kruys A."/>
            <person name="Hutchinson M.I."/>
            <person name="Powell A.J."/>
            <person name="Barry K."/>
            <person name="Miller A.N."/>
            <person name="Grigoriev I.V."/>
            <person name="Debuchy R."/>
            <person name="Gladieux P."/>
            <person name="Hiltunen Thoren M."/>
            <person name="Johannesson H."/>
        </authorList>
    </citation>
    <scope>NUCLEOTIDE SEQUENCE</scope>
    <source>
        <strain evidence="1">CBS 955.72</strain>
    </source>
</reference>
<comment type="caution">
    <text evidence="1">The sequence shown here is derived from an EMBL/GenBank/DDBJ whole genome shotgun (WGS) entry which is preliminary data.</text>
</comment>
<sequence length="183" mass="19748">MDPLLQASLGLQGTVTFESHTSLGTTDNDPISEPMERMSLGWRSAGDAASVSTSVAKPPTGRAWPALAIEYKAPHKLSVDKVVTGLELEIWPERDVINKDGQGFAFTSRALTAAIITQLFSYMIGKGIQYGYVCTGEVFVFLHISDDPSAVYSSICIPKREEGTKSTSKLGLSKQITLAPPRL</sequence>